<dbReference type="Pfam" id="PF26176">
    <property type="entry name" value="zf_C2H2_17_2"/>
    <property type="match status" value="1"/>
</dbReference>
<gene>
    <name evidence="5" type="ORF">Cpir12675_004966</name>
</gene>
<sequence length="454" mass="49946">MPVAYEPRQFIHETSYSSIADNDPSASLPDPYSNDAVPDLSFNVSVTGPSPPLLPVEDHERNIMEEDAAMAIAVSVAEHAHLDLSTAPIPNLSIAALAGMPALAEHTELQLSDLKSPEADNRSPHIEESETMNNRVDMQAESETEHELRRGPEIELEPEHEPGRELESADDAGVSSSNADAEINEDDALDVDMFAQQQILTSSTYPSRPPLSPGKAMLRMWLITKPEREVEKNIDGKYHCTYEYCSDAQRAFNRKCEWNKHMDKHERPYRCDQPGCDKLPGFTYSGGLLRHQREVHGKHGGPKKTVNCPHLSCKRHTGKGFSRQENLNEHLRRVHTSDTSGIASPPDEAQSLSDESEKGGLGDLPAVRKRPAPGSSTGVGASTGDIDAENASGDGTSPDEVLELREQVKRLQQENQDLRTQFQQEQLSMMAQITELQGALRLNNASSNSPPAVL</sequence>
<feature type="region of interest" description="Disordered" evidence="3">
    <location>
        <begin position="15"/>
        <end position="34"/>
    </location>
</feature>
<evidence type="ECO:0000313" key="6">
    <source>
        <dbReference type="Proteomes" id="UP001583280"/>
    </source>
</evidence>
<feature type="domain" description="C2H2-type" evidence="4">
    <location>
        <begin position="311"/>
        <end position="340"/>
    </location>
</feature>
<feature type="region of interest" description="Disordered" evidence="3">
    <location>
        <begin position="335"/>
        <end position="401"/>
    </location>
</feature>
<dbReference type="PROSITE" id="PS50157">
    <property type="entry name" value="ZINC_FINGER_C2H2_2"/>
    <property type="match status" value="1"/>
</dbReference>
<feature type="compositionally biased region" description="Basic and acidic residues" evidence="3">
    <location>
        <begin position="115"/>
        <end position="128"/>
    </location>
</feature>
<keyword evidence="1" id="KW-0862">Zinc</keyword>
<feature type="coiled-coil region" evidence="2">
    <location>
        <begin position="401"/>
        <end position="428"/>
    </location>
</feature>
<evidence type="ECO:0000256" key="3">
    <source>
        <dbReference type="SAM" id="MobiDB-lite"/>
    </source>
</evidence>
<dbReference type="EMBL" id="JAWDJO010000154">
    <property type="protein sequence ID" value="KAL1891454.1"/>
    <property type="molecule type" value="Genomic_DNA"/>
</dbReference>
<feature type="region of interest" description="Disordered" evidence="3">
    <location>
        <begin position="111"/>
        <end position="178"/>
    </location>
</feature>
<evidence type="ECO:0000256" key="2">
    <source>
        <dbReference type="SAM" id="Coils"/>
    </source>
</evidence>
<reference evidence="5 6" key="1">
    <citation type="journal article" date="2024" name="IMA Fungus">
        <title>IMA Genome - F19 : A genome assembly and annotation guide to empower mycologists, including annotated draft genome sequences of Ceratocystis pirilliformis, Diaporthe australafricana, Fusarium ophioides, Paecilomyces lecythidis, and Sporothrix stenoceras.</title>
        <authorList>
            <person name="Aylward J."/>
            <person name="Wilson A.M."/>
            <person name="Visagie C.M."/>
            <person name="Spraker J."/>
            <person name="Barnes I."/>
            <person name="Buitendag C."/>
            <person name="Ceriani C."/>
            <person name="Del Mar Angel L."/>
            <person name="du Plessis D."/>
            <person name="Fuchs T."/>
            <person name="Gasser K."/>
            <person name="Kramer D."/>
            <person name="Li W."/>
            <person name="Munsamy K."/>
            <person name="Piso A."/>
            <person name="Price J.L."/>
            <person name="Sonnekus B."/>
            <person name="Thomas C."/>
            <person name="van der Nest A."/>
            <person name="van Dijk A."/>
            <person name="van Heerden A."/>
            <person name="van Vuuren N."/>
            <person name="Yilmaz N."/>
            <person name="Duong T.A."/>
            <person name="van der Merwe N.A."/>
            <person name="Wingfield M.J."/>
            <person name="Wingfield B.D."/>
        </authorList>
    </citation>
    <scope>NUCLEOTIDE SEQUENCE [LARGE SCALE GENOMIC DNA]</scope>
    <source>
        <strain evidence="5 6">CMW 12675</strain>
    </source>
</reference>
<dbReference type="Gene3D" id="3.30.160.60">
    <property type="entry name" value="Classic Zinc Finger"/>
    <property type="match status" value="2"/>
</dbReference>
<accession>A0ABR3YVV5</accession>
<dbReference type="PANTHER" id="PTHR46179:SF24">
    <property type="entry name" value="C2H2-TYPE DOMAIN-CONTAINING PROTEIN"/>
    <property type="match status" value="1"/>
</dbReference>
<keyword evidence="6" id="KW-1185">Reference proteome</keyword>
<dbReference type="InterPro" id="IPR059009">
    <property type="entry name" value="Znf_C2H2_17_1st"/>
</dbReference>
<keyword evidence="2" id="KW-0175">Coiled coil</keyword>
<dbReference type="InterPro" id="IPR051061">
    <property type="entry name" value="Zinc_finger_trans_reg"/>
</dbReference>
<comment type="caution">
    <text evidence="5">The sequence shown here is derived from an EMBL/GenBank/DDBJ whole genome shotgun (WGS) entry which is preliminary data.</text>
</comment>
<dbReference type="Proteomes" id="UP001583280">
    <property type="component" value="Unassembled WGS sequence"/>
</dbReference>
<dbReference type="InterPro" id="IPR013087">
    <property type="entry name" value="Znf_C2H2_type"/>
</dbReference>
<protein>
    <recommendedName>
        <fullName evidence="4">C2H2-type domain-containing protein</fullName>
    </recommendedName>
</protein>
<name>A0ABR3YVV5_9PEZI</name>
<organism evidence="5 6">
    <name type="scientific">Ceratocystis pirilliformis</name>
    <dbReference type="NCBI Taxonomy" id="259994"/>
    <lineage>
        <taxon>Eukaryota</taxon>
        <taxon>Fungi</taxon>
        <taxon>Dikarya</taxon>
        <taxon>Ascomycota</taxon>
        <taxon>Pezizomycotina</taxon>
        <taxon>Sordariomycetes</taxon>
        <taxon>Hypocreomycetidae</taxon>
        <taxon>Microascales</taxon>
        <taxon>Ceratocystidaceae</taxon>
        <taxon>Ceratocystis</taxon>
    </lineage>
</organism>
<dbReference type="Pfam" id="PF26177">
    <property type="entry name" value="zf_C2H2_17_1st"/>
    <property type="match status" value="1"/>
</dbReference>
<dbReference type="SMART" id="SM00355">
    <property type="entry name" value="ZnF_C2H2"/>
    <property type="match status" value="3"/>
</dbReference>
<dbReference type="InterPro" id="IPR059095">
    <property type="entry name" value="Znf_C2H2_17_2nd"/>
</dbReference>
<keyword evidence="1" id="KW-0863">Zinc-finger</keyword>
<evidence type="ECO:0000259" key="4">
    <source>
        <dbReference type="PROSITE" id="PS50157"/>
    </source>
</evidence>
<dbReference type="PANTHER" id="PTHR46179">
    <property type="entry name" value="ZINC FINGER PROTEIN"/>
    <property type="match status" value="1"/>
</dbReference>
<proteinExistence type="predicted"/>
<evidence type="ECO:0000313" key="5">
    <source>
        <dbReference type="EMBL" id="KAL1891454.1"/>
    </source>
</evidence>
<evidence type="ECO:0000256" key="1">
    <source>
        <dbReference type="PROSITE-ProRule" id="PRU00042"/>
    </source>
</evidence>
<keyword evidence="1" id="KW-0479">Metal-binding</keyword>
<feature type="compositionally biased region" description="Basic and acidic residues" evidence="3">
    <location>
        <begin position="143"/>
        <end position="167"/>
    </location>
</feature>